<reference evidence="4 5" key="1">
    <citation type="submission" date="2019-07" db="EMBL/GenBank/DDBJ databases">
        <title>Whole genome shotgun sequence of Cellulomonas terrae NBRC 100819.</title>
        <authorList>
            <person name="Hosoyama A."/>
            <person name="Uohara A."/>
            <person name="Ohji S."/>
            <person name="Ichikawa N."/>
        </authorList>
    </citation>
    <scope>NUCLEOTIDE SEQUENCE [LARGE SCALE GENOMIC DNA]</scope>
    <source>
        <strain evidence="4 5">NBRC 100819</strain>
    </source>
</reference>
<keyword evidence="5" id="KW-1185">Reference proteome</keyword>
<dbReference type="InterPro" id="IPR026004">
    <property type="entry name" value="Septum_form"/>
</dbReference>
<protein>
    <recommendedName>
        <fullName evidence="3">Septum formation-related domain-containing protein</fullName>
    </recommendedName>
</protein>
<gene>
    <name evidence="4" type="ORF">CTE05_33660</name>
</gene>
<evidence type="ECO:0000259" key="3">
    <source>
        <dbReference type="Pfam" id="PF13845"/>
    </source>
</evidence>
<proteinExistence type="predicted"/>
<evidence type="ECO:0000256" key="2">
    <source>
        <dbReference type="SAM" id="Phobius"/>
    </source>
</evidence>
<feature type="region of interest" description="Disordered" evidence="1">
    <location>
        <begin position="1"/>
        <end position="20"/>
    </location>
</feature>
<dbReference type="AlphaFoldDB" id="A0A511JPG2"/>
<sequence>MEYSARRRVLSSTAPRSADRSACTTSALLTSPVTVSVTATTGAVSHRRPAPPHTRQGVVIRPGSPGRKVPCVPVHTGLPRKVPLSRRFDSLPSRGPSDRSARSPNEKMMMRTFTTRVVTPVLLAVALVGVSGCGILDQAAEPAVRDETSGEITESSEADVFSLKVGDCLDQQADDEATEVSSVPTVPCAEPHDSEAYAATDLPEGDFPGDQSVTDSADTFCYDEFATFIGLSYDESSLDLASFYPTQESWAEGDREIMCFVSSPDGPVTGTLAASAR</sequence>
<evidence type="ECO:0000256" key="1">
    <source>
        <dbReference type="SAM" id="MobiDB-lite"/>
    </source>
</evidence>
<evidence type="ECO:0000313" key="4">
    <source>
        <dbReference type="EMBL" id="GEL99819.1"/>
    </source>
</evidence>
<evidence type="ECO:0000313" key="5">
    <source>
        <dbReference type="Proteomes" id="UP000321049"/>
    </source>
</evidence>
<feature type="domain" description="Septum formation-related" evidence="3">
    <location>
        <begin position="133"/>
        <end position="259"/>
    </location>
</feature>
<dbReference type="EMBL" id="BJWH01000022">
    <property type="protein sequence ID" value="GEL99819.1"/>
    <property type="molecule type" value="Genomic_DNA"/>
</dbReference>
<name>A0A511JPG2_9CELL</name>
<feature type="compositionally biased region" description="Basic and acidic residues" evidence="1">
    <location>
        <begin position="96"/>
        <end position="107"/>
    </location>
</feature>
<keyword evidence="2" id="KW-1133">Transmembrane helix</keyword>
<accession>A0A511JPG2</accession>
<keyword evidence="2" id="KW-0812">Transmembrane</keyword>
<dbReference type="Pfam" id="PF13845">
    <property type="entry name" value="Septum_form"/>
    <property type="match status" value="1"/>
</dbReference>
<feature type="region of interest" description="Disordered" evidence="1">
    <location>
        <begin position="83"/>
        <end position="107"/>
    </location>
</feature>
<comment type="caution">
    <text evidence="4">The sequence shown here is derived from an EMBL/GenBank/DDBJ whole genome shotgun (WGS) entry which is preliminary data.</text>
</comment>
<keyword evidence="2" id="KW-0472">Membrane</keyword>
<organism evidence="4 5">
    <name type="scientific">Cellulomonas terrae</name>
    <dbReference type="NCBI Taxonomy" id="311234"/>
    <lineage>
        <taxon>Bacteria</taxon>
        <taxon>Bacillati</taxon>
        <taxon>Actinomycetota</taxon>
        <taxon>Actinomycetes</taxon>
        <taxon>Micrococcales</taxon>
        <taxon>Cellulomonadaceae</taxon>
        <taxon>Cellulomonas</taxon>
    </lineage>
</organism>
<feature type="transmembrane region" description="Helical" evidence="2">
    <location>
        <begin position="117"/>
        <end position="137"/>
    </location>
</feature>
<dbReference type="Proteomes" id="UP000321049">
    <property type="component" value="Unassembled WGS sequence"/>
</dbReference>
<feature type="region of interest" description="Disordered" evidence="1">
    <location>
        <begin position="41"/>
        <end position="70"/>
    </location>
</feature>